<comment type="caution">
    <text evidence="1">The sequence shown here is derived from an EMBL/GenBank/DDBJ whole genome shotgun (WGS) entry which is preliminary data.</text>
</comment>
<dbReference type="Proteomes" id="UP000235145">
    <property type="component" value="Unassembled WGS sequence"/>
</dbReference>
<gene>
    <name evidence="1" type="ORF">LSAT_V11C500293260</name>
</gene>
<sequence length="204" mass="23627">MHNIQLKKLMNVYCDRHKEIPGELMPNLAASDAVKYNGTRKVSTFYSLMPFLSISTWFYKLLIVSPLFCSNAAHAHFSCAYDETLHCIFIRVGELEIVGGHGGNVTYLTSSGGRRERVFNNVKRQELLKGKNLQNFFSTFSFRYFKEYILCDIIGFFRLEFISYAMWDKLLVLLLENRRKVIQNWSGVFDGPDQILKVKNLVNS</sequence>
<protein>
    <submittedName>
        <fullName evidence="1">Uncharacterized protein</fullName>
    </submittedName>
</protein>
<evidence type="ECO:0000313" key="1">
    <source>
        <dbReference type="EMBL" id="KAJ0203404.1"/>
    </source>
</evidence>
<organism evidence="1 2">
    <name type="scientific">Lactuca sativa</name>
    <name type="common">Garden lettuce</name>
    <dbReference type="NCBI Taxonomy" id="4236"/>
    <lineage>
        <taxon>Eukaryota</taxon>
        <taxon>Viridiplantae</taxon>
        <taxon>Streptophyta</taxon>
        <taxon>Embryophyta</taxon>
        <taxon>Tracheophyta</taxon>
        <taxon>Spermatophyta</taxon>
        <taxon>Magnoliopsida</taxon>
        <taxon>eudicotyledons</taxon>
        <taxon>Gunneridae</taxon>
        <taxon>Pentapetalae</taxon>
        <taxon>asterids</taxon>
        <taxon>campanulids</taxon>
        <taxon>Asterales</taxon>
        <taxon>Asteraceae</taxon>
        <taxon>Cichorioideae</taxon>
        <taxon>Cichorieae</taxon>
        <taxon>Lactucinae</taxon>
        <taxon>Lactuca</taxon>
    </lineage>
</organism>
<dbReference type="EMBL" id="NBSK02000005">
    <property type="protein sequence ID" value="KAJ0203404.1"/>
    <property type="molecule type" value="Genomic_DNA"/>
</dbReference>
<reference evidence="1 2" key="1">
    <citation type="journal article" date="2017" name="Nat. Commun.">
        <title>Genome assembly with in vitro proximity ligation data and whole-genome triplication in lettuce.</title>
        <authorList>
            <person name="Reyes-Chin-Wo S."/>
            <person name="Wang Z."/>
            <person name="Yang X."/>
            <person name="Kozik A."/>
            <person name="Arikit S."/>
            <person name="Song C."/>
            <person name="Xia L."/>
            <person name="Froenicke L."/>
            <person name="Lavelle D.O."/>
            <person name="Truco M.J."/>
            <person name="Xia R."/>
            <person name="Zhu S."/>
            <person name="Xu C."/>
            <person name="Xu H."/>
            <person name="Xu X."/>
            <person name="Cox K."/>
            <person name="Korf I."/>
            <person name="Meyers B.C."/>
            <person name="Michelmore R.W."/>
        </authorList>
    </citation>
    <scope>NUCLEOTIDE SEQUENCE [LARGE SCALE GENOMIC DNA]</scope>
    <source>
        <strain evidence="2">cv. Salinas</strain>
        <tissue evidence="1">Seedlings</tissue>
    </source>
</reference>
<dbReference type="AlphaFoldDB" id="A0A9R1XAI1"/>
<name>A0A9R1XAI1_LACSA</name>
<evidence type="ECO:0000313" key="2">
    <source>
        <dbReference type="Proteomes" id="UP000235145"/>
    </source>
</evidence>
<keyword evidence="2" id="KW-1185">Reference proteome</keyword>
<accession>A0A9R1XAI1</accession>
<proteinExistence type="predicted"/>